<dbReference type="PANTHER" id="PTHR10701">
    <property type="entry name" value="SMALL NUCLEAR RIBONUCLEOPROTEIN-ASSOCIATED PROTEIN B AND N"/>
    <property type="match status" value="1"/>
</dbReference>
<dbReference type="GO" id="GO:0045292">
    <property type="term" value="P:mRNA cis splicing, via spliceosome"/>
    <property type="evidence" value="ECO:0007669"/>
    <property type="project" value="EnsemblFungi"/>
</dbReference>
<comment type="caution">
    <text evidence="13">The sequence shown here is derived from an EMBL/GenBank/DDBJ whole genome shotgun (WGS) entry which is preliminary data.</text>
</comment>
<dbReference type="GO" id="GO:0005682">
    <property type="term" value="C:U5 snRNP"/>
    <property type="evidence" value="ECO:0007669"/>
    <property type="project" value="EnsemblFungi"/>
</dbReference>
<sequence length="125" mass="13288">MMQLINCRLRLTLQDGRTMVGQLLAYDKHLNLVLADCEETRRSRTTEQRRTLGLVMLRGCHIISMAPEGGPGAEDNKTRTPAATMMGPGAGRAAGRGVPPPGAPVGLAGPVPGMYAGMPMPPRPQ</sequence>
<keyword evidence="6" id="KW-0694">RNA-binding</keyword>
<dbReference type="InterPro" id="IPR001163">
    <property type="entry name" value="Sm_dom_euk/arc"/>
</dbReference>
<evidence type="ECO:0000313" key="14">
    <source>
        <dbReference type="Proteomes" id="UP000240830"/>
    </source>
</evidence>
<evidence type="ECO:0000256" key="8">
    <source>
        <dbReference type="ARBA" id="ARBA00023242"/>
    </source>
</evidence>
<dbReference type="OrthoDB" id="2020720at2759"/>
<keyword evidence="7" id="KW-0508">mRNA splicing</keyword>
<dbReference type="GO" id="GO:0071014">
    <property type="term" value="C:post-mRNA release spliceosomal complex"/>
    <property type="evidence" value="ECO:0007669"/>
    <property type="project" value="EnsemblFungi"/>
</dbReference>
<dbReference type="GO" id="GO:0070990">
    <property type="term" value="F:snRNP binding"/>
    <property type="evidence" value="ECO:0007669"/>
    <property type="project" value="TreeGrafter"/>
</dbReference>
<keyword evidence="4" id="KW-0963">Cytoplasm</keyword>
<dbReference type="AlphaFoldDB" id="A0A2H9TK73"/>
<evidence type="ECO:0000256" key="10">
    <source>
        <dbReference type="ARBA" id="ARBA00041355"/>
    </source>
</evidence>
<evidence type="ECO:0000313" key="13">
    <source>
        <dbReference type="EMBL" id="PJF18154.1"/>
    </source>
</evidence>
<evidence type="ECO:0000256" key="1">
    <source>
        <dbReference type="ARBA" id="ARBA00004123"/>
    </source>
</evidence>
<evidence type="ECO:0000259" key="12">
    <source>
        <dbReference type="PROSITE" id="PS52002"/>
    </source>
</evidence>
<feature type="region of interest" description="Disordered" evidence="11">
    <location>
        <begin position="66"/>
        <end position="105"/>
    </location>
</feature>
<evidence type="ECO:0000256" key="6">
    <source>
        <dbReference type="ARBA" id="ARBA00022884"/>
    </source>
</evidence>
<dbReference type="GO" id="GO:0003723">
    <property type="term" value="F:RNA binding"/>
    <property type="evidence" value="ECO:0007669"/>
    <property type="project" value="UniProtKB-KW"/>
</dbReference>
<keyword evidence="9" id="KW-0687">Ribonucleoprotein</keyword>
<dbReference type="GO" id="GO:0071004">
    <property type="term" value="C:U2-type prespliceosome"/>
    <property type="evidence" value="ECO:0007669"/>
    <property type="project" value="TreeGrafter"/>
</dbReference>
<keyword evidence="14" id="KW-1185">Reference proteome</keyword>
<dbReference type="STRING" id="1246581.A0A2H9TK73"/>
<dbReference type="Pfam" id="PF01423">
    <property type="entry name" value="LSM"/>
    <property type="match status" value="1"/>
</dbReference>
<dbReference type="GO" id="GO:0005737">
    <property type="term" value="C:cytoplasm"/>
    <property type="evidence" value="ECO:0007669"/>
    <property type="project" value="UniProtKB-SubCell"/>
</dbReference>
<evidence type="ECO:0000256" key="4">
    <source>
        <dbReference type="ARBA" id="ARBA00022490"/>
    </source>
</evidence>
<dbReference type="InterPro" id="IPR047575">
    <property type="entry name" value="Sm"/>
</dbReference>
<reference evidence="13 14" key="1">
    <citation type="submission" date="2016-10" db="EMBL/GenBank/DDBJ databases">
        <title>The genome of Paramicrosporidium saccamoebae is the missing link in understanding Cryptomycota and Microsporidia evolution.</title>
        <authorList>
            <person name="Quandt C.A."/>
            <person name="Beaudet D."/>
            <person name="Corsaro D."/>
            <person name="Michel R."/>
            <person name="Corradi N."/>
            <person name="James T."/>
        </authorList>
    </citation>
    <scope>NUCLEOTIDE SEQUENCE [LARGE SCALE GENOMIC DNA]</scope>
    <source>
        <strain evidence="13 14">KSL3</strain>
    </source>
</reference>
<accession>A0A2H9TK73</accession>
<dbReference type="SMART" id="SM00651">
    <property type="entry name" value="Sm"/>
    <property type="match status" value="1"/>
</dbReference>
<proteinExistence type="inferred from homology"/>
<dbReference type="PROSITE" id="PS52002">
    <property type="entry name" value="SM"/>
    <property type="match status" value="1"/>
</dbReference>
<comment type="subcellular location">
    <subcellularLocation>
        <location evidence="2">Cytoplasm</location>
    </subcellularLocation>
    <subcellularLocation>
        <location evidence="1">Nucleus</location>
    </subcellularLocation>
</comment>
<evidence type="ECO:0000256" key="9">
    <source>
        <dbReference type="ARBA" id="ARBA00023274"/>
    </source>
</evidence>
<dbReference type="Proteomes" id="UP000240830">
    <property type="component" value="Unassembled WGS sequence"/>
</dbReference>
<dbReference type="GO" id="GO:0005685">
    <property type="term" value="C:U1 snRNP"/>
    <property type="evidence" value="ECO:0007669"/>
    <property type="project" value="EnsemblFungi"/>
</dbReference>
<organism evidence="13 14">
    <name type="scientific">Paramicrosporidium saccamoebae</name>
    <dbReference type="NCBI Taxonomy" id="1246581"/>
    <lineage>
        <taxon>Eukaryota</taxon>
        <taxon>Fungi</taxon>
        <taxon>Fungi incertae sedis</taxon>
        <taxon>Cryptomycota</taxon>
        <taxon>Cryptomycota incertae sedis</taxon>
        <taxon>Paramicrosporidium</taxon>
    </lineage>
</organism>
<dbReference type="InterPro" id="IPR010920">
    <property type="entry name" value="LSM_dom_sf"/>
</dbReference>
<dbReference type="GO" id="GO:0046540">
    <property type="term" value="C:U4/U6 x U5 tri-snRNP complex"/>
    <property type="evidence" value="ECO:0007669"/>
    <property type="project" value="TreeGrafter"/>
</dbReference>
<dbReference type="InterPro" id="IPR050914">
    <property type="entry name" value="snRNP_SmB/NAA38-like"/>
</dbReference>
<name>A0A2H9TK73_9FUNG</name>
<comment type="similarity">
    <text evidence="3">Belongs to the snRNP SmB/SmN family.</text>
</comment>
<dbReference type="SUPFAM" id="SSF50182">
    <property type="entry name" value="Sm-like ribonucleoproteins"/>
    <property type="match status" value="1"/>
</dbReference>
<evidence type="ECO:0000256" key="2">
    <source>
        <dbReference type="ARBA" id="ARBA00004496"/>
    </source>
</evidence>
<dbReference type="GO" id="GO:0005687">
    <property type="term" value="C:U4 snRNP"/>
    <property type="evidence" value="ECO:0007669"/>
    <property type="project" value="TreeGrafter"/>
</dbReference>
<dbReference type="EMBL" id="MTSL01000137">
    <property type="protein sequence ID" value="PJF18154.1"/>
    <property type="molecule type" value="Genomic_DNA"/>
</dbReference>
<dbReference type="Gene3D" id="2.30.30.100">
    <property type="match status" value="1"/>
</dbReference>
<dbReference type="GO" id="GO:0071013">
    <property type="term" value="C:catalytic step 2 spliceosome"/>
    <property type="evidence" value="ECO:0007669"/>
    <property type="project" value="TreeGrafter"/>
</dbReference>
<dbReference type="CDD" id="cd01717">
    <property type="entry name" value="Sm_B"/>
    <property type="match status" value="1"/>
</dbReference>
<evidence type="ECO:0000256" key="7">
    <source>
        <dbReference type="ARBA" id="ARBA00023187"/>
    </source>
</evidence>
<dbReference type="GO" id="GO:0005686">
    <property type="term" value="C:U2 snRNP"/>
    <property type="evidence" value="ECO:0007669"/>
    <property type="project" value="EnsemblFungi"/>
</dbReference>
<evidence type="ECO:0000256" key="11">
    <source>
        <dbReference type="SAM" id="MobiDB-lite"/>
    </source>
</evidence>
<keyword evidence="5" id="KW-0507">mRNA processing</keyword>
<evidence type="ECO:0000256" key="5">
    <source>
        <dbReference type="ARBA" id="ARBA00022664"/>
    </source>
</evidence>
<evidence type="ECO:0000256" key="3">
    <source>
        <dbReference type="ARBA" id="ARBA00009123"/>
    </source>
</evidence>
<feature type="domain" description="Sm" evidence="12">
    <location>
        <begin position="1"/>
        <end position="71"/>
    </location>
</feature>
<protein>
    <recommendedName>
        <fullName evidence="10">Sm protein B</fullName>
    </recommendedName>
</protein>
<dbReference type="PANTHER" id="PTHR10701:SF0">
    <property type="entry name" value="SMALL NUCLEAR RIBONUCLEOPROTEIN-ASSOCIATED PROTEIN B"/>
    <property type="match status" value="1"/>
</dbReference>
<keyword evidence="8" id="KW-0539">Nucleus</keyword>
<gene>
    <name evidence="13" type="ORF">PSACC_01995</name>
</gene>